<organism evidence="6 7">
    <name type="scientific">Butyrivibrio hungatei DSM 14810</name>
    <dbReference type="NCBI Taxonomy" id="1121132"/>
    <lineage>
        <taxon>Bacteria</taxon>
        <taxon>Bacillati</taxon>
        <taxon>Bacillota</taxon>
        <taxon>Clostridia</taxon>
        <taxon>Lachnospirales</taxon>
        <taxon>Lachnospiraceae</taxon>
        <taxon>Butyrivibrio</taxon>
    </lineage>
</organism>
<keyword evidence="2" id="KW-0479">Metal-binding</keyword>
<dbReference type="PANTHER" id="PTHR11228">
    <property type="entry name" value="RADICAL SAM DOMAIN PROTEIN"/>
    <property type="match status" value="1"/>
</dbReference>
<evidence type="ECO:0000313" key="6">
    <source>
        <dbReference type="EMBL" id="SHN65882.1"/>
    </source>
</evidence>
<dbReference type="AlphaFoldDB" id="A0A1M7T5I9"/>
<feature type="domain" description="Radical SAM core" evidence="5">
    <location>
        <begin position="60"/>
        <end position="158"/>
    </location>
</feature>
<keyword evidence="3" id="KW-0408">Iron</keyword>
<name>A0A1M7T5I9_9FIRM</name>
<protein>
    <submittedName>
        <fullName evidence="6">4Fe-4S single cluster domain-containing protein</fullName>
    </submittedName>
</protein>
<dbReference type="GO" id="GO:0003824">
    <property type="term" value="F:catalytic activity"/>
    <property type="evidence" value="ECO:0007669"/>
    <property type="project" value="InterPro"/>
</dbReference>
<dbReference type="SFLD" id="SFLDS00029">
    <property type="entry name" value="Radical_SAM"/>
    <property type="match status" value="1"/>
</dbReference>
<evidence type="ECO:0000256" key="4">
    <source>
        <dbReference type="ARBA" id="ARBA00023014"/>
    </source>
</evidence>
<gene>
    <name evidence="6" type="ORF">SAMN02745247_03035</name>
</gene>
<accession>A0A1M7T5I9</accession>
<dbReference type="InterPro" id="IPR050377">
    <property type="entry name" value="Radical_SAM_PqqE_MftC-like"/>
</dbReference>
<dbReference type="PANTHER" id="PTHR11228:SF7">
    <property type="entry name" value="PQQA PEPTIDE CYCLASE"/>
    <property type="match status" value="1"/>
</dbReference>
<dbReference type="RefSeq" id="WP_072705681.1">
    <property type="nucleotide sequence ID" value="NZ_FRDH01000017.1"/>
</dbReference>
<keyword evidence="4" id="KW-0411">Iron-sulfur</keyword>
<dbReference type="SFLD" id="SFLDG01067">
    <property type="entry name" value="SPASM/twitch_domain_containing"/>
    <property type="match status" value="1"/>
</dbReference>
<evidence type="ECO:0000259" key="5">
    <source>
        <dbReference type="Pfam" id="PF04055"/>
    </source>
</evidence>
<dbReference type="GO" id="GO:0051536">
    <property type="term" value="F:iron-sulfur cluster binding"/>
    <property type="evidence" value="ECO:0007669"/>
    <property type="project" value="UniProtKB-KW"/>
</dbReference>
<dbReference type="SUPFAM" id="SSF102114">
    <property type="entry name" value="Radical SAM enzymes"/>
    <property type="match status" value="1"/>
</dbReference>
<keyword evidence="1" id="KW-0949">S-adenosyl-L-methionine</keyword>
<evidence type="ECO:0000256" key="3">
    <source>
        <dbReference type="ARBA" id="ARBA00023004"/>
    </source>
</evidence>
<dbReference type="Gene3D" id="3.20.20.70">
    <property type="entry name" value="Aldolase class I"/>
    <property type="match status" value="1"/>
</dbReference>
<evidence type="ECO:0000256" key="2">
    <source>
        <dbReference type="ARBA" id="ARBA00022723"/>
    </source>
</evidence>
<dbReference type="InterPro" id="IPR058240">
    <property type="entry name" value="rSAM_sf"/>
</dbReference>
<dbReference type="GO" id="GO:0046872">
    <property type="term" value="F:metal ion binding"/>
    <property type="evidence" value="ECO:0007669"/>
    <property type="project" value="UniProtKB-KW"/>
</dbReference>
<dbReference type="InterPro" id="IPR007197">
    <property type="entry name" value="rSAM"/>
</dbReference>
<reference evidence="6 7" key="1">
    <citation type="submission" date="2016-12" db="EMBL/GenBank/DDBJ databases">
        <authorList>
            <person name="Song W.-J."/>
            <person name="Kurnit D.M."/>
        </authorList>
    </citation>
    <scope>NUCLEOTIDE SEQUENCE [LARGE SCALE GENOMIC DNA]</scope>
    <source>
        <strain evidence="6 7">DSM 14810</strain>
    </source>
</reference>
<dbReference type="Pfam" id="PF04055">
    <property type="entry name" value="Radical_SAM"/>
    <property type="match status" value="1"/>
</dbReference>
<dbReference type="InterPro" id="IPR013785">
    <property type="entry name" value="Aldolase_TIM"/>
</dbReference>
<evidence type="ECO:0000256" key="1">
    <source>
        <dbReference type="ARBA" id="ARBA00022691"/>
    </source>
</evidence>
<evidence type="ECO:0000313" key="7">
    <source>
        <dbReference type="Proteomes" id="UP000184097"/>
    </source>
</evidence>
<dbReference type="CDD" id="cd01335">
    <property type="entry name" value="Radical_SAM"/>
    <property type="match status" value="1"/>
</dbReference>
<sequence length="303" mass="35302">MMNFFIRVASVIEPEYRARKIKSKVISFFYILYLCIRHLDRIIRSFNGDYLVIPRLEIAVTSRCSLKCKNCSSLMQYYKKPFDISVDTNVKTIRRILDAADQVNQLKILGGEPFLYKDLDKILSEVSKHENVKKVLIITNGTIVPQGEALLKQLSNEKVSIRISYYGEYSRNRDKILEVCEQNKIKCYAKFEREMWQSPGGIDRRNRSLKNIKKQYKKCDASLCNNLLDGKLHHCARSSNGMNLGVIPDEPADYLDVLKYESRESLRRELLKFLYHDRGYLLACDYCDFATHDSHEVIPGEQM</sequence>
<dbReference type="Proteomes" id="UP000184097">
    <property type="component" value="Unassembled WGS sequence"/>
</dbReference>
<dbReference type="EMBL" id="FRDH01000017">
    <property type="protein sequence ID" value="SHN65882.1"/>
    <property type="molecule type" value="Genomic_DNA"/>
</dbReference>
<proteinExistence type="predicted"/>